<comment type="similarity">
    <text evidence="1">Belongs to the CvfB family.</text>
</comment>
<dbReference type="PANTHER" id="PTHR37296:SF1">
    <property type="entry name" value="CONSERVED VIRULENCE FACTOR B"/>
    <property type="match status" value="1"/>
</dbReference>
<evidence type="ECO:0000313" key="5">
    <source>
        <dbReference type="Proteomes" id="UP000190065"/>
    </source>
</evidence>
<protein>
    <recommendedName>
        <fullName evidence="6">S1 motif domain-containing protein</fullName>
    </recommendedName>
</protein>
<feature type="domain" description="Conserved virulence factor B first S1" evidence="2">
    <location>
        <begin position="28"/>
        <end position="73"/>
    </location>
</feature>
<evidence type="ECO:0008006" key="6">
    <source>
        <dbReference type="Google" id="ProtNLM"/>
    </source>
</evidence>
<gene>
    <name evidence="4" type="ORF">SAMN02745202_01963</name>
</gene>
<organism evidence="4 5">
    <name type="scientific">Segatella oulorum</name>
    <dbReference type="NCBI Taxonomy" id="28136"/>
    <lineage>
        <taxon>Bacteria</taxon>
        <taxon>Pseudomonadati</taxon>
        <taxon>Bacteroidota</taxon>
        <taxon>Bacteroidia</taxon>
        <taxon>Bacteroidales</taxon>
        <taxon>Prevotellaceae</taxon>
        <taxon>Segatella</taxon>
    </lineage>
</organism>
<dbReference type="Proteomes" id="UP000190065">
    <property type="component" value="Unassembled WGS sequence"/>
</dbReference>
<sequence>MANDIKLGDYNVLRVKELARREGYGEVFGLYLDGGREGDILMPQKYVPEYVRVGDEITCFIYLDQEERPIATTEQPLAKVGDFAYLECAWVNEYGAFLHWGLTKDLFCPFREQKRKMEIGNRYIVHVHIDEESYRIVASAKVERYLKEDMAAKHFKRNEEVDILIWQKTELGFKVIVNNQYPGLIYQDQIFKSIHTGDRMKAYVAQLRTDGKLDITLQPMGIAAAEDFSSVLLRHLKENNGYCVLGDKSDPEAIKHQFQVSKKVFKKAIGDLYKKHLITIEDDGLHLVSPTNV</sequence>
<dbReference type="Gene3D" id="2.40.50.140">
    <property type="entry name" value="Nucleic acid-binding proteins"/>
    <property type="match status" value="2"/>
</dbReference>
<dbReference type="RefSeq" id="WP_025071141.1">
    <property type="nucleotide sequence ID" value="NZ_FUXK01000025.1"/>
</dbReference>
<name>A0A1T4QUB6_9BACT</name>
<proteinExistence type="inferred from homology"/>
<dbReference type="eggNOG" id="COG2996">
    <property type="taxonomic scope" value="Bacteria"/>
</dbReference>
<reference evidence="4 5" key="1">
    <citation type="submission" date="2017-02" db="EMBL/GenBank/DDBJ databases">
        <authorList>
            <person name="Peterson S.W."/>
        </authorList>
    </citation>
    <scope>NUCLEOTIDE SEQUENCE [LARGE SCALE GENOMIC DNA]</scope>
    <source>
        <strain evidence="4 5">ATCC 43324</strain>
    </source>
</reference>
<feature type="domain" description="Conserved virulence factor B-like winged helix" evidence="3">
    <location>
        <begin position="232"/>
        <end position="287"/>
    </location>
</feature>
<dbReference type="InterPro" id="IPR040764">
    <property type="entry name" value="CvfB_WH"/>
</dbReference>
<dbReference type="Pfam" id="PF13509">
    <property type="entry name" value="S1_2"/>
    <property type="match status" value="1"/>
</dbReference>
<evidence type="ECO:0000259" key="2">
    <source>
        <dbReference type="Pfam" id="PF13509"/>
    </source>
</evidence>
<dbReference type="InterPro" id="IPR036388">
    <property type="entry name" value="WH-like_DNA-bd_sf"/>
</dbReference>
<dbReference type="InterPro" id="IPR039566">
    <property type="entry name" value="CvfB_S1_st"/>
</dbReference>
<dbReference type="AlphaFoldDB" id="A0A1T4QUB6"/>
<dbReference type="InterPro" id="IPR014464">
    <property type="entry name" value="CvfB_fam"/>
</dbReference>
<evidence type="ECO:0000259" key="3">
    <source>
        <dbReference type="Pfam" id="PF17783"/>
    </source>
</evidence>
<accession>A0A1T4QUB6</accession>
<dbReference type="Pfam" id="PF17783">
    <property type="entry name" value="WHD_CvfB"/>
    <property type="match status" value="1"/>
</dbReference>
<evidence type="ECO:0000256" key="1">
    <source>
        <dbReference type="PIRNR" id="PIRNR012524"/>
    </source>
</evidence>
<dbReference type="PANTHER" id="PTHR37296">
    <property type="entry name" value="CONSERVED VIRULENCE FACTOR B"/>
    <property type="match status" value="1"/>
</dbReference>
<dbReference type="InterPro" id="IPR012340">
    <property type="entry name" value="NA-bd_OB-fold"/>
</dbReference>
<dbReference type="EMBL" id="FUXK01000025">
    <property type="protein sequence ID" value="SKA07399.1"/>
    <property type="molecule type" value="Genomic_DNA"/>
</dbReference>
<dbReference type="Gene3D" id="1.10.10.10">
    <property type="entry name" value="Winged helix-like DNA-binding domain superfamily/Winged helix DNA-binding domain"/>
    <property type="match status" value="1"/>
</dbReference>
<dbReference type="STRING" id="28136.SAMN02745202_01963"/>
<evidence type="ECO:0000313" key="4">
    <source>
        <dbReference type="EMBL" id="SKA07399.1"/>
    </source>
</evidence>
<dbReference type="PIRSF" id="PIRSF012524">
    <property type="entry name" value="YitL_S1"/>
    <property type="match status" value="1"/>
</dbReference>